<feature type="domain" description="TauD/TfdA-like" evidence="9">
    <location>
        <begin position="201"/>
        <end position="444"/>
    </location>
</feature>
<dbReference type="Pfam" id="PF02668">
    <property type="entry name" value="TauD"/>
    <property type="match status" value="1"/>
</dbReference>
<keyword evidence="7" id="KW-0560">Oxidoreductase</keyword>
<proteinExistence type="inferred from homology"/>
<name>A0ABN8Q5E0_9CNID</name>
<keyword evidence="12" id="KW-1185">Reference proteome</keyword>
<dbReference type="InterPro" id="IPR003819">
    <property type="entry name" value="TauD/TfdA-like"/>
</dbReference>
<evidence type="ECO:0000259" key="10">
    <source>
        <dbReference type="Pfam" id="PF06155"/>
    </source>
</evidence>
<feature type="domain" description="Gamma-butyrobetaine hydroxylase-like N-terminal" evidence="10">
    <location>
        <begin position="48"/>
        <end position="117"/>
    </location>
</feature>
<evidence type="ECO:0000256" key="7">
    <source>
        <dbReference type="ARBA" id="ARBA00023002"/>
    </source>
</evidence>
<dbReference type="InterPro" id="IPR010376">
    <property type="entry name" value="GBBH-like_N"/>
</dbReference>
<gene>
    <name evidence="11" type="ORF">PLOB_00002323</name>
</gene>
<evidence type="ECO:0000313" key="12">
    <source>
        <dbReference type="Proteomes" id="UP001159405"/>
    </source>
</evidence>
<dbReference type="CDD" id="cd00250">
    <property type="entry name" value="CAS_like"/>
    <property type="match status" value="1"/>
</dbReference>
<dbReference type="PANTHER" id="PTHR10696:SF25">
    <property type="entry name" value="OXIDOREDUCTASE AIM17-RELATED"/>
    <property type="match status" value="1"/>
</dbReference>
<keyword evidence="6" id="KW-0223">Dioxygenase</keyword>
<keyword evidence="4" id="KW-0479">Metal-binding</keyword>
<dbReference type="Gene3D" id="3.60.130.10">
    <property type="entry name" value="Clavaminate synthase-like"/>
    <property type="match status" value="1"/>
</dbReference>
<evidence type="ECO:0000256" key="1">
    <source>
        <dbReference type="ARBA" id="ARBA00001954"/>
    </source>
</evidence>
<accession>A0ABN8Q5E0</accession>
<evidence type="ECO:0008006" key="13">
    <source>
        <dbReference type="Google" id="ProtNLM"/>
    </source>
</evidence>
<dbReference type="Gene3D" id="3.30.2020.30">
    <property type="match status" value="1"/>
</dbReference>
<evidence type="ECO:0000313" key="11">
    <source>
        <dbReference type="EMBL" id="CAH3157616.1"/>
    </source>
</evidence>
<sequence length="476" mass="54832">MLRSFLYSRTSVTKSFSCFLRGKLQVSCVCFTEPSTYSVTDVKPLVSGNCLQIDWKDGHTSSFHSCWLRLCCQCDKCKQSSSGQRTINVSSLPDPIKLSSFAISENKENLLLTWERESDHQGVLNLKWLRENCYSEPARKIQSEMRRTQPHLGQHLNGRFAHSSVLFRLTYLLLLHYYSSGKTMFIEVKLLLFNYHSLPEVEYSEMMETKEGLWKMLCQLSDHGVSLVKQVPIDDEETVCKVARRMGPPQETVYGMTFNVLSVPNPINIAYSDVELALHMDLMYYESPPGLQLLHCLRYDPEVEGGESIFVDAFEVAKDLRKQFPDDFNNLVRIPATFQKIHFERDYPVKLVYKRPHVVLNPDNEVVAVNWSPAFEGPLFVPEADVEPYFKAYRRFTKLLDESPIKKTVTMQPGDLICFNNRRVLHGRNSLKLNGGVRFLKGCYVNIDEFRNTFQVMSELMGSCQPCKRIGNQCFL</sequence>
<protein>
    <recommendedName>
        <fullName evidence="13">Gamma-butyrobetaine dioxygenase</fullName>
    </recommendedName>
</protein>
<dbReference type="InterPro" id="IPR050411">
    <property type="entry name" value="AlphaKG_dependent_hydroxylases"/>
</dbReference>
<keyword evidence="5" id="KW-0124">Carnitine biosynthesis</keyword>
<comment type="caution">
    <text evidence="11">The sequence shown here is derived from an EMBL/GenBank/DDBJ whole genome shotgun (WGS) entry which is preliminary data.</text>
</comment>
<organism evidence="11 12">
    <name type="scientific">Porites lobata</name>
    <dbReference type="NCBI Taxonomy" id="104759"/>
    <lineage>
        <taxon>Eukaryota</taxon>
        <taxon>Metazoa</taxon>
        <taxon>Cnidaria</taxon>
        <taxon>Anthozoa</taxon>
        <taxon>Hexacorallia</taxon>
        <taxon>Scleractinia</taxon>
        <taxon>Fungiina</taxon>
        <taxon>Poritidae</taxon>
        <taxon>Porites</taxon>
    </lineage>
</organism>
<dbReference type="Proteomes" id="UP001159405">
    <property type="component" value="Unassembled WGS sequence"/>
</dbReference>
<comment type="pathway">
    <text evidence="2">Amine and polyamine biosynthesis; carnitine biosynthesis.</text>
</comment>
<comment type="cofactor">
    <cofactor evidence="1">
        <name>Fe(2+)</name>
        <dbReference type="ChEBI" id="CHEBI:29033"/>
    </cofactor>
</comment>
<dbReference type="EMBL" id="CALNXK010000108">
    <property type="protein sequence ID" value="CAH3157616.1"/>
    <property type="molecule type" value="Genomic_DNA"/>
</dbReference>
<dbReference type="InterPro" id="IPR038492">
    <property type="entry name" value="GBBH-like_N_sf"/>
</dbReference>
<reference evidence="11 12" key="1">
    <citation type="submission" date="2022-05" db="EMBL/GenBank/DDBJ databases">
        <authorList>
            <consortium name="Genoscope - CEA"/>
            <person name="William W."/>
        </authorList>
    </citation>
    <scope>NUCLEOTIDE SEQUENCE [LARGE SCALE GENOMIC DNA]</scope>
</reference>
<evidence type="ECO:0000256" key="4">
    <source>
        <dbReference type="ARBA" id="ARBA00022723"/>
    </source>
</evidence>
<comment type="similarity">
    <text evidence="3">Belongs to the gamma-BBH/TMLD family.</text>
</comment>
<evidence type="ECO:0000259" key="9">
    <source>
        <dbReference type="Pfam" id="PF02668"/>
    </source>
</evidence>
<evidence type="ECO:0000256" key="2">
    <source>
        <dbReference type="ARBA" id="ARBA00005022"/>
    </source>
</evidence>
<evidence type="ECO:0000256" key="3">
    <source>
        <dbReference type="ARBA" id="ARBA00008654"/>
    </source>
</evidence>
<dbReference type="SUPFAM" id="SSF51197">
    <property type="entry name" value="Clavaminate synthase-like"/>
    <property type="match status" value="1"/>
</dbReference>
<evidence type="ECO:0000256" key="8">
    <source>
        <dbReference type="ARBA" id="ARBA00023004"/>
    </source>
</evidence>
<keyword evidence="8" id="KW-0408">Iron</keyword>
<dbReference type="InterPro" id="IPR042098">
    <property type="entry name" value="TauD-like_sf"/>
</dbReference>
<dbReference type="Pfam" id="PF06155">
    <property type="entry name" value="GBBH-like_N"/>
    <property type="match status" value="1"/>
</dbReference>
<evidence type="ECO:0000256" key="6">
    <source>
        <dbReference type="ARBA" id="ARBA00022964"/>
    </source>
</evidence>
<evidence type="ECO:0000256" key="5">
    <source>
        <dbReference type="ARBA" id="ARBA00022873"/>
    </source>
</evidence>
<dbReference type="PANTHER" id="PTHR10696">
    <property type="entry name" value="GAMMA-BUTYROBETAINE HYDROXYLASE-RELATED"/>
    <property type="match status" value="1"/>
</dbReference>